<proteinExistence type="predicted"/>
<name>A0A9P6U1K9_9FUNG</name>
<evidence type="ECO:0008006" key="3">
    <source>
        <dbReference type="Google" id="ProtNLM"/>
    </source>
</evidence>
<dbReference type="SUPFAM" id="SSF102405">
    <property type="entry name" value="MCP/YpsA-like"/>
    <property type="match status" value="1"/>
</dbReference>
<comment type="caution">
    <text evidence="1">The sequence shown here is derived from an EMBL/GenBank/DDBJ whole genome shotgun (WGS) entry which is preliminary data.</text>
</comment>
<dbReference type="EMBL" id="JAAAJB010000471">
    <property type="protein sequence ID" value="KAG0255223.1"/>
    <property type="molecule type" value="Genomic_DNA"/>
</dbReference>
<dbReference type="GO" id="GO:0009691">
    <property type="term" value="P:cytokinin biosynthetic process"/>
    <property type="evidence" value="ECO:0007669"/>
    <property type="project" value="InterPro"/>
</dbReference>
<dbReference type="PANTHER" id="PTHR31223:SF70">
    <property type="entry name" value="LOG FAMILY PROTEIN YJL055W"/>
    <property type="match status" value="1"/>
</dbReference>
<gene>
    <name evidence="1" type="ORF">DFQ27_006377</name>
</gene>
<dbReference type="PANTHER" id="PTHR31223">
    <property type="entry name" value="LOG FAMILY PROTEIN YJL055W"/>
    <property type="match status" value="1"/>
</dbReference>
<dbReference type="InterPro" id="IPR031100">
    <property type="entry name" value="LOG_fam"/>
</dbReference>
<protein>
    <recommendedName>
        <fullName evidence="3">Cytokinin riboside 5'-monophosphate phosphoribohydrolase</fullName>
    </recommendedName>
</protein>
<dbReference type="Proteomes" id="UP000807716">
    <property type="component" value="Unassembled WGS sequence"/>
</dbReference>
<evidence type="ECO:0000313" key="1">
    <source>
        <dbReference type="EMBL" id="KAG0255223.1"/>
    </source>
</evidence>
<organism evidence="1 2">
    <name type="scientific">Actinomortierella ambigua</name>
    <dbReference type="NCBI Taxonomy" id="1343610"/>
    <lineage>
        <taxon>Eukaryota</taxon>
        <taxon>Fungi</taxon>
        <taxon>Fungi incertae sedis</taxon>
        <taxon>Mucoromycota</taxon>
        <taxon>Mortierellomycotina</taxon>
        <taxon>Mortierellomycetes</taxon>
        <taxon>Mortierellales</taxon>
        <taxon>Mortierellaceae</taxon>
        <taxon>Actinomortierella</taxon>
    </lineage>
</organism>
<dbReference type="AlphaFoldDB" id="A0A9P6U1K9"/>
<dbReference type="Gene3D" id="3.40.50.450">
    <property type="match status" value="1"/>
</dbReference>
<sequence length="218" mass="24335">MTETPKNNPIKMICVFCGASPGRDPEYVEQAKELGLEMVRRGYGLVYGGGSYGLMGTLAQTVHQNGGRVVGIIPEALKKVERPELDGKPLEQVFGEEIVVPDMHTRKGLMNKMSDAFCALPGGYGTFEELLEVTTWSQLSIHTKPVMVFNMKGYYDHLLKFIQHGIDEKFIVDWSANVMVPGTTAKEVLDKMEVYEPPKSRFALDWTASLDKPKESFV</sequence>
<reference evidence="1" key="1">
    <citation type="journal article" date="2020" name="Fungal Divers.">
        <title>Resolving the Mortierellaceae phylogeny through synthesis of multi-gene phylogenetics and phylogenomics.</title>
        <authorList>
            <person name="Vandepol N."/>
            <person name="Liber J."/>
            <person name="Desiro A."/>
            <person name="Na H."/>
            <person name="Kennedy M."/>
            <person name="Barry K."/>
            <person name="Grigoriev I.V."/>
            <person name="Miller A.N."/>
            <person name="O'Donnell K."/>
            <person name="Stajich J.E."/>
            <person name="Bonito G."/>
        </authorList>
    </citation>
    <scope>NUCLEOTIDE SEQUENCE</scope>
    <source>
        <strain evidence="1">BC1065</strain>
    </source>
</reference>
<keyword evidence="2" id="KW-1185">Reference proteome</keyword>
<dbReference type="GO" id="GO:0016799">
    <property type="term" value="F:hydrolase activity, hydrolyzing N-glycosyl compounds"/>
    <property type="evidence" value="ECO:0007669"/>
    <property type="project" value="TreeGrafter"/>
</dbReference>
<evidence type="ECO:0000313" key="2">
    <source>
        <dbReference type="Proteomes" id="UP000807716"/>
    </source>
</evidence>
<dbReference type="OrthoDB" id="414463at2759"/>
<dbReference type="InterPro" id="IPR005269">
    <property type="entry name" value="LOG"/>
</dbReference>
<accession>A0A9P6U1K9</accession>
<dbReference type="GO" id="GO:0005829">
    <property type="term" value="C:cytosol"/>
    <property type="evidence" value="ECO:0007669"/>
    <property type="project" value="TreeGrafter"/>
</dbReference>
<dbReference type="Pfam" id="PF03641">
    <property type="entry name" value="Lysine_decarbox"/>
    <property type="match status" value="1"/>
</dbReference>
<dbReference type="NCBIfam" id="TIGR00730">
    <property type="entry name" value="Rossman fold protein, TIGR00730 family"/>
    <property type="match status" value="1"/>
</dbReference>